<dbReference type="AlphaFoldDB" id="A0A8H6JI97"/>
<gene>
    <name evidence="2" type="ORF">CMUS01_12895</name>
</gene>
<evidence type="ECO:0000313" key="3">
    <source>
        <dbReference type="Proteomes" id="UP000639643"/>
    </source>
</evidence>
<comment type="caution">
    <text evidence="2">The sequence shown here is derived from an EMBL/GenBank/DDBJ whole genome shotgun (WGS) entry which is preliminary data.</text>
</comment>
<organism evidence="2 3">
    <name type="scientific">Colletotrichum musicola</name>
    <dbReference type="NCBI Taxonomy" id="2175873"/>
    <lineage>
        <taxon>Eukaryota</taxon>
        <taxon>Fungi</taxon>
        <taxon>Dikarya</taxon>
        <taxon>Ascomycota</taxon>
        <taxon>Pezizomycotina</taxon>
        <taxon>Sordariomycetes</taxon>
        <taxon>Hypocreomycetidae</taxon>
        <taxon>Glomerellales</taxon>
        <taxon>Glomerellaceae</taxon>
        <taxon>Colletotrichum</taxon>
        <taxon>Colletotrichum orchidearum species complex</taxon>
    </lineage>
</organism>
<feature type="compositionally biased region" description="Basic and acidic residues" evidence="1">
    <location>
        <begin position="16"/>
        <end position="30"/>
    </location>
</feature>
<feature type="region of interest" description="Disordered" evidence="1">
    <location>
        <begin position="1"/>
        <end position="30"/>
    </location>
</feature>
<proteinExistence type="predicted"/>
<dbReference type="Proteomes" id="UP000639643">
    <property type="component" value="Unassembled WGS sequence"/>
</dbReference>
<name>A0A8H6JI97_9PEZI</name>
<accession>A0A8H6JI97</accession>
<sequence>MIFKPKRRQLSAYPDSKADNYKTHSGKTDVDAEDGGCQAFRLNWVPFCGIVHRLGTGWKERKRDAALRNFNNGKAGKREQFLYLARKTGISPGPSGVVEVWDDH</sequence>
<keyword evidence="3" id="KW-1185">Reference proteome</keyword>
<protein>
    <submittedName>
        <fullName evidence="2">Uncharacterized protein</fullName>
    </submittedName>
</protein>
<evidence type="ECO:0000256" key="1">
    <source>
        <dbReference type="SAM" id="MobiDB-lite"/>
    </source>
</evidence>
<dbReference type="EMBL" id="WIGM01000765">
    <property type="protein sequence ID" value="KAF6813171.1"/>
    <property type="molecule type" value="Genomic_DNA"/>
</dbReference>
<reference evidence="2" key="1">
    <citation type="journal article" date="2020" name="Phytopathology">
        <title>Genome Sequence Resources of Colletotrichum truncatum, C. plurivorum, C. musicola, and C. sojae: Four Species Pathogenic to Soybean (Glycine max).</title>
        <authorList>
            <person name="Rogerio F."/>
            <person name="Boufleur T.R."/>
            <person name="Ciampi-Guillardi M."/>
            <person name="Sukno S.A."/>
            <person name="Thon M.R."/>
            <person name="Massola Junior N.S."/>
            <person name="Baroncelli R."/>
        </authorList>
    </citation>
    <scope>NUCLEOTIDE SEQUENCE</scope>
    <source>
        <strain evidence="2">LFN0074</strain>
    </source>
</reference>
<evidence type="ECO:0000313" key="2">
    <source>
        <dbReference type="EMBL" id="KAF6813171.1"/>
    </source>
</evidence>